<dbReference type="EMBL" id="BGZK01001200">
    <property type="protein sequence ID" value="GBP74259.1"/>
    <property type="molecule type" value="Genomic_DNA"/>
</dbReference>
<name>A0A4C1YHY9_EUMVA</name>
<accession>A0A4C1YHY9</accession>
<dbReference type="AlphaFoldDB" id="A0A4C1YHY9"/>
<organism evidence="2 3">
    <name type="scientific">Eumeta variegata</name>
    <name type="common">Bagworm moth</name>
    <name type="synonym">Eumeta japonica</name>
    <dbReference type="NCBI Taxonomy" id="151549"/>
    <lineage>
        <taxon>Eukaryota</taxon>
        <taxon>Metazoa</taxon>
        <taxon>Ecdysozoa</taxon>
        <taxon>Arthropoda</taxon>
        <taxon>Hexapoda</taxon>
        <taxon>Insecta</taxon>
        <taxon>Pterygota</taxon>
        <taxon>Neoptera</taxon>
        <taxon>Endopterygota</taxon>
        <taxon>Lepidoptera</taxon>
        <taxon>Glossata</taxon>
        <taxon>Ditrysia</taxon>
        <taxon>Tineoidea</taxon>
        <taxon>Psychidae</taxon>
        <taxon>Oiketicinae</taxon>
        <taxon>Eumeta</taxon>
    </lineage>
</organism>
<sequence length="113" mass="12615">MQDAARAADSRDPSARRDQLSPTGGREQTKVNLQRATCGARRPIARALRWRARPSPPCTLRRALAPPNALELITLGDSLEGTEAYWATLRMLLSEKYLGLLRENLKTLKYGIL</sequence>
<feature type="compositionally biased region" description="Basic and acidic residues" evidence="1">
    <location>
        <begin position="1"/>
        <end position="19"/>
    </location>
</feature>
<comment type="caution">
    <text evidence="2">The sequence shown here is derived from an EMBL/GenBank/DDBJ whole genome shotgun (WGS) entry which is preliminary data.</text>
</comment>
<evidence type="ECO:0000256" key="1">
    <source>
        <dbReference type="SAM" id="MobiDB-lite"/>
    </source>
</evidence>
<dbReference type="Proteomes" id="UP000299102">
    <property type="component" value="Unassembled WGS sequence"/>
</dbReference>
<keyword evidence="3" id="KW-1185">Reference proteome</keyword>
<proteinExistence type="predicted"/>
<evidence type="ECO:0000313" key="2">
    <source>
        <dbReference type="EMBL" id="GBP74259.1"/>
    </source>
</evidence>
<protein>
    <submittedName>
        <fullName evidence="2">Uncharacterized protein</fullName>
    </submittedName>
</protein>
<feature type="region of interest" description="Disordered" evidence="1">
    <location>
        <begin position="1"/>
        <end position="35"/>
    </location>
</feature>
<gene>
    <name evidence="2" type="ORF">EVAR_51659_1</name>
</gene>
<reference evidence="2 3" key="1">
    <citation type="journal article" date="2019" name="Commun. Biol.">
        <title>The bagworm genome reveals a unique fibroin gene that provides high tensile strength.</title>
        <authorList>
            <person name="Kono N."/>
            <person name="Nakamura H."/>
            <person name="Ohtoshi R."/>
            <person name="Tomita M."/>
            <person name="Numata K."/>
            <person name="Arakawa K."/>
        </authorList>
    </citation>
    <scope>NUCLEOTIDE SEQUENCE [LARGE SCALE GENOMIC DNA]</scope>
</reference>
<evidence type="ECO:0000313" key="3">
    <source>
        <dbReference type="Proteomes" id="UP000299102"/>
    </source>
</evidence>